<keyword evidence="2" id="KW-0812">Transmembrane</keyword>
<feature type="transmembrane region" description="Helical" evidence="2">
    <location>
        <begin position="140"/>
        <end position="162"/>
    </location>
</feature>
<dbReference type="EMBL" id="MU853407">
    <property type="protein sequence ID" value="KAK4135109.1"/>
    <property type="molecule type" value="Genomic_DNA"/>
</dbReference>
<feature type="region of interest" description="Disordered" evidence="1">
    <location>
        <begin position="1"/>
        <end position="110"/>
    </location>
</feature>
<reference evidence="3" key="2">
    <citation type="submission" date="2023-05" db="EMBL/GenBank/DDBJ databases">
        <authorList>
            <consortium name="Lawrence Berkeley National Laboratory"/>
            <person name="Steindorff A."/>
            <person name="Hensen N."/>
            <person name="Bonometti L."/>
            <person name="Westerberg I."/>
            <person name="Brannstrom I.O."/>
            <person name="Guillou S."/>
            <person name="Cros-Aarteil S."/>
            <person name="Calhoun S."/>
            <person name="Haridas S."/>
            <person name="Kuo A."/>
            <person name="Mondo S."/>
            <person name="Pangilinan J."/>
            <person name="Riley R."/>
            <person name="Labutti K."/>
            <person name="Andreopoulos B."/>
            <person name="Lipzen A."/>
            <person name="Chen C."/>
            <person name="Yanf M."/>
            <person name="Daum C."/>
            <person name="Ng V."/>
            <person name="Clum A."/>
            <person name="Ohm R."/>
            <person name="Martin F."/>
            <person name="Silar P."/>
            <person name="Natvig D."/>
            <person name="Lalanne C."/>
            <person name="Gautier V."/>
            <person name="Ament-Velasquez S.L."/>
            <person name="Kruys A."/>
            <person name="Hutchinson M.I."/>
            <person name="Powell A.J."/>
            <person name="Barry K."/>
            <person name="Miller A.N."/>
            <person name="Grigoriev I.V."/>
            <person name="Debuchy R."/>
            <person name="Gladieux P."/>
            <person name="Thoren M.H."/>
            <person name="Johannesson H."/>
        </authorList>
    </citation>
    <scope>NUCLEOTIDE SEQUENCE</scope>
    <source>
        <strain evidence="3">CBS 123565</strain>
    </source>
</reference>
<keyword evidence="2" id="KW-0472">Membrane</keyword>
<feature type="compositionally biased region" description="Basic and acidic residues" evidence="1">
    <location>
        <begin position="37"/>
        <end position="49"/>
    </location>
</feature>
<sequence>MPGIMKKAKKPPPRVYHDGLIPADNNNTYHNYPEVVPEDHDTSKHEKNYPEVAPAPGSATPSTAQLVSPPPVAPAHHAASFQAHVPSPHGTHRAGLQAHHAPGLPRTSGVHSLRQAWSEFDDQQDGLPASEHRPWWRRPIAWVVAIALFLIVVLAGILGGVASGGIKTAFDSNSPPPSPLPPAAVTNPHCPTANNHTYLRRTQLSGQQRTFRILCSRNFSNGDGPAPLGRQPDGSVQTLQECIDLCAEQAVCVGAVFRAQSDGRGSGAACWLKESLAYGADEGRVDSAVLKRDWE</sequence>
<protein>
    <recommendedName>
        <fullName evidence="5">Apple domain-containing protein</fullName>
    </recommendedName>
</protein>
<feature type="compositionally biased region" description="Low complexity" evidence="1">
    <location>
        <begin position="54"/>
        <end position="64"/>
    </location>
</feature>
<reference evidence="3" key="1">
    <citation type="journal article" date="2023" name="Mol. Phylogenet. Evol.">
        <title>Genome-scale phylogeny and comparative genomics of the fungal order Sordariales.</title>
        <authorList>
            <person name="Hensen N."/>
            <person name="Bonometti L."/>
            <person name="Westerberg I."/>
            <person name="Brannstrom I.O."/>
            <person name="Guillou S."/>
            <person name="Cros-Aarteil S."/>
            <person name="Calhoun S."/>
            <person name="Haridas S."/>
            <person name="Kuo A."/>
            <person name="Mondo S."/>
            <person name="Pangilinan J."/>
            <person name="Riley R."/>
            <person name="LaButti K."/>
            <person name="Andreopoulos B."/>
            <person name="Lipzen A."/>
            <person name="Chen C."/>
            <person name="Yan M."/>
            <person name="Daum C."/>
            <person name="Ng V."/>
            <person name="Clum A."/>
            <person name="Steindorff A."/>
            <person name="Ohm R.A."/>
            <person name="Martin F."/>
            <person name="Silar P."/>
            <person name="Natvig D.O."/>
            <person name="Lalanne C."/>
            <person name="Gautier V."/>
            <person name="Ament-Velasquez S.L."/>
            <person name="Kruys A."/>
            <person name="Hutchinson M.I."/>
            <person name="Powell A.J."/>
            <person name="Barry K."/>
            <person name="Miller A.N."/>
            <person name="Grigoriev I.V."/>
            <person name="Debuchy R."/>
            <person name="Gladieux P."/>
            <person name="Hiltunen Thoren M."/>
            <person name="Johannesson H."/>
        </authorList>
    </citation>
    <scope>NUCLEOTIDE SEQUENCE</scope>
    <source>
        <strain evidence="3">CBS 123565</strain>
    </source>
</reference>
<proteinExistence type="predicted"/>
<feature type="compositionally biased region" description="Basic residues" evidence="1">
    <location>
        <begin position="1"/>
        <end position="12"/>
    </location>
</feature>
<evidence type="ECO:0000256" key="2">
    <source>
        <dbReference type="SAM" id="Phobius"/>
    </source>
</evidence>
<evidence type="ECO:0000313" key="4">
    <source>
        <dbReference type="Proteomes" id="UP001304895"/>
    </source>
</evidence>
<name>A0AAN6ULU4_9PEZI</name>
<evidence type="ECO:0000256" key="1">
    <source>
        <dbReference type="SAM" id="MobiDB-lite"/>
    </source>
</evidence>
<keyword evidence="4" id="KW-1185">Reference proteome</keyword>
<dbReference type="AlphaFoldDB" id="A0AAN6ULU4"/>
<evidence type="ECO:0000313" key="3">
    <source>
        <dbReference type="EMBL" id="KAK4135109.1"/>
    </source>
</evidence>
<evidence type="ECO:0008006" key="5">
    <source>
        <dbReference type="Google" id="ProtNLM"/>
    </source>
</evidence>
<keyword evidence="2" id="KW-1133">Transmembrane helix</keyword>
<accession>A0AAN6ULU4</accession>
<comment type="caution">
    <text evidence="3">The sequence shown here is derived from an EMBL/GenBank/DDBJ whole genome shotgun (WGS) entry which is preliminary data.</text>
</comment>
<organism evidence="3 4">
    <name type="scientific">Trichocladium antarcticum</name>
    <dbReference type="NCBI Taxonomy" id="1450529"/>
    <lineage>
        <taxon>Eukaryota</taxon>
        <taxon>Fungi</taxon>
        <taxon>Dikarya</taxon>
        <taxon>Ascomycota</taxon>
        <taxon>Pezizomycotina</taxon>
        <taxon>Sordariomycetes</taxon>
        <taxon>Sordariomycetidae</taxon>
        <taxon>Sordariales</taxon>
        <taxon>Chaetomiaceae</taxon>
        <taxon>Trichocladium</taxon>
    </lineage>
</organism>
<dbReference type="Proteomes" id="UP001304895">
    <property type="component" value="Unassembled WGS sequence"/>
</dbReference>
<gene>
    <name evidence="3" type="ORF">BT67DRAFT_441543</name>
</gene>